<keyword evidence="5" id="KW-0472">Membrane</keyword>
<reference evidence="7 8" key="1">
    <citation type="submission" date="2016-10" db="EMBL/GenBank/DDBJ databases">
        <authorList>
            <person name="de Groot N.N."/>
        </authorList>
    </citation>
    <scope>NUCLEOTIDE SEQUENCE [LARGE SCALE GENOMIC DNA]</scope>
    <source>
        <strain evidence="7 8">YAD2003</strain>
    </source>
</reference>
<dbReference type="InterPro" id="IPR029044">
    <property type="entry name" value="Nucleotide-diphossugar_trans"/>
</dbReference>
<dbReference type="InterPro" id="IPR001173">
    <property type="entry name" value="Glyco_trans_2-like"/>
</dbReference>
<dbReference type="PANTHER" id="PTHR43179">
    <property type="entry name" value="RHAMNOSYLTRANSFERASE WBBL"/>
    <property type="match status" value="1"/>
</dbReference>
<keyword evidence="5" id="KW-1133">Transmembrane helix</keyword>
<name>A0A1H6ICV4_RUMFL</name>
<evidence type="ECO:0000313" key="7">
    <source>
        <dbReference type="EMBL" id="SEH46512.1"/>
    </source>
</evidence>
<evidence type="ECO:0000259" key="6">
    <source>
        <dbReference type="Pfam" id="PF00535"/>
    </source>
</evidence>
<evidence type="ECO:0000256" key="1">
    <source>
        <dbReference type="ARBA" id="ARBA00004776"/>
    </source>
</evidence>
<gene>
    <name evidence="7" type="ORF">SAMN02910265_00817</name>
</gene>
<keyword evidence="5" id="KW-0812">Transmembrane</keyword>
<dbReference type="GO" id="GO:0016757">
    <property type="term" value="F:glycosyltransferase activity"/>
    <property type="evidence" value="ECO:0007669"/>
    <property type="project" value="UniProtKB-KW"/>
</dbReference>
<evidence type="ECO:0000256" key="2">
    <source>
        <dbReference type="ARBA" id="ARBA00006739"/>
    </source>
</evidence>
<dbReference type="OrthoDB" id="1828915at2"/>
<organism evidence="7 8">
    <name type="scientific">Ruminococcus flavefaciens</name>
    <dbReference type="NCBI Taxonomy" id="1265"/>
    <lineage>
        <taxon>Bacteria</taxon>
        <taxon>Bacillati</taxon>
        <taxon>Bacillota</taxon>
        <taxon>Clostridia</taxon>
        <taxon>Eubacteriales</taxon>
        <taxon>Oscillospiraceae</taxon>
        <taxon>Ruminococcus</taxon>
    </lineage>
</organism>
<evidence type="ECO:0000256" key="4">
    <source>
        <dbReference type="ARBA" id="ARBA00022679"/>
    </source>
</evidence>
<keyword evidence="3" id="KW-0328">Glycosyltransferase</keyword>
<dbReference type="AlphaFoldDB" id="A0A1H6ICV4"/>
<dbReference type="RefSeq" id="WP_074714610.1">
    <property type="nucleotide sequence ID" value="NZ_FNWV01000002.1"/>
</dbReference>
<dbReference type="Pfam" id="PF00535">
    <property type="entry name" value="Glycos_transf_2"/>
    <property type="match status" value="1"/>
</dbReference>
<proteinExistence type="inferred from homology"/>
<dbReference type="PANTHER" id="PTHR43179:SF12">
    <property type="entry name" value="GALACTOFURANOSYLTRANSFERASE GLFT2"/>
    <property type="match status" value="1"/>
</dbReference>
<evidence type="ECO:0000256" key="5">
    <source>
        <dbReference type="SAM" id="Phobius"/>
    </source>
</evidence>
<dbReference type="EMBL" id="FNWV01000002">
    <property type="protein sequence ID" value="SEH46512.1"/>
    <property type="molecule type" value="Genomic_DNA"/>
</dbReference>
<dbReference type="CDD" id="cd04186">
    <property type="entry name" value="GT_2_like_c"/>
    <property type="match status" value="1"/>
</dbReference>
<accession>A0A1H6ICV4</accession>
<dbReference type="SUPFAM" id="SSF53448">
    <property type="entry name" value="Nucleotide-diphospho-sugar transferases"/>
    <property type="match status" value="1"/>
</dbReference>
<dbReference type="Gene3D" id="3.90.550.10">
    <property type="entry name" value="Spore Coat Polysaccharide Biosynthesis Protein SpsA, Chain A"/>
    <property type="match status" value="1"/>
</dbReference>
<feature type="transmembrane region" description="Helical" evidence="5">
    <location>
        <begin position="238"/>
        <end position="260"/>
    </location>
</feature>
<dbReference type="Proteomes" id="UP000183190">
    <property type="component" value="Unassembled WGS sequence"/>
</dbReference>
<protein>
    <recommendedName>
        <fullName evidence="6">Glycosyltransferase 2-like domain-containing protein</fullName>
    </recommendedName>
</protein>
<evidence type="ECO:0000313" key="8">
    <source>
        <dbReference type="Proteomes" id="UP000183190"/>
    </source>
</evidence>
<comment type="pathway">
    <text evidence="1">Cell wall biogenesis; cell wall polysaccharide biosynthesis.</text>
</comment>
<comment type="similarity">
    <text evidence="2">Belongs to the glycosyltransferase 2 family.</text>
</comment>
<sequence>MGKKQKKVSIILVNYNGIHDTVECIKSIQKSDYTNFEIIVVDNCSDDKLDILYQFEKVVLIENDENVGFGIANNIGAEYASKHGADYIMCLNNDTVINNDTIKKLVTTTNDTTMTTGAIYYYNSKELWYGGGEVSKWKGNFRHKQYTESKNVTFLTGCCFMMTTNTYRKLGLFEKEYFMYYEDADFSLKALQHGIKLRYLSDAIIWHKVGKSINRSIGAKDYYLTRNRLYIISKYSNYFKCTAMLYFVASRLLYILFGYFKNENVDPIISGIKAYRNKEMGKKKI</sequence>
<keyword evidence="4" id="KW-0808">Transferase</keyword>
<feature type="domain" description="Glycosyltransferase 2-like" evidence="6">
    <location>
        <begin position="9"/>
        <end position="169"/>
    </location>
</feature>
<evidence type="ECO:0000256" key="3">
    <source>
        <dbReference type="ARBA" id="ARBA00022676"/>
    </source>
</evidence>